<evidence type="ECO:0000256" key="9">
    <source>
        <dbReference type="ARBA" id="ARBA00022741"/>
    </source>
</evidence>
<dbReference type="Gene3D" id="1.10.287.130">
    <property type="match status" value="1"/>
</dbReference>
<evidence type="ECO:0000256" key="7">
    <source>
        <dbReference type="ARBA" id="ARBA00022679"/>
    </source>
</evidence>
<dbReference type="AlphaFoldDB" id="A0A7W4J7I8"/>
<evidence type="ECO:0000256" key="15">
    <source>
        <dbReference type="SAM" id="Phobius"/>
    </source>
</evidence>
<evidence type="ECO:0000256" key="11">
    <source>
        <dbReference type="ARBA" id="ARBA00022840"/>
    </source>
</evidence>
<dbReference type="PROSITE" id="PS50885">
    <property type="entry name" value="HAMP"/>
    <property type="match status" value="1"/>
</dbReference>
<keyword evidence="8 15" id="KW-0812">Transmembrane</keyword>
<dbReference type="Proteomes" id="UP000561066">
    <property type="component" value="Unassembled WGS sequence"/>
</dbReference>
<dbReference type="InterPro" id="IPR050980">
    <property type="entry name" value="2C_sensor_his_kinase"/>
</dbReference>
<dbReference type="InterPro" id="IPR003661">
    <property type="entry name" value="HisK_dim/P_dom"/>
</dbReference>
<organism evidence="18 19">
    <name type="scientific">Gluconacetobacter johannae</name>
    <dbReference type="NCBI Taxonomy" id="112140"/>
    <lineage>
        <taxon>Bacteria</taxon>
        <taxon>Pseudomonadati</taxon>
        <taxon>Pseudomonadota</taxon>
        <taxon>Alphaproteobacteria</taxon>
        <taxon>Acetobacterales</taxon>
        <taxon>Acetobacteraceae</taxon>
        <taxon>Gluconacetobacter</taxon>
    </lineage>
</organism>
<dbReference type="InterPro" id="IPR003594">
    <property type="entry name" value="HATPase_dom"/>
</dbReference>
<evidence type="ECO:0000256" key="3">
    <source>
        <dbReference type="ARBA" id="ARBA00012438"/>
    </source>
</evidence>
<keyword evidence="12 15" id="KW-1133">Transmembrane helix</keyword>
<accession>A0A7W4J7I8</accession>
<dbReference type="GO" id="GO:0000155">
    <property type="term" value="F:phosphorelay sensor kinase activity"/>
    <property type="evidence" value="ECO:0007669"/>
    <property type="project" value="InterPro"/>
</dbReference>
<dbReference type="SMART" id="SM00388">
    <property type="entry name" value="HisKA"/>
    <property type="match status" value="1"/>
</dbReference>
<keyword evidence="7" id="KW-0808">Transferase</keyword>
<evidence type="ECO:0000259" key="16">
    <source>
        <dbReference type="PROSITE" id="PS50109"/>
    </source>
</evidence>
<evidence type="ECO:0000256" key="8">
    <source>
        <dbReference type="ARBA" id="ARBA00022692"/>
    </source>
</evidence>
<dbReference type="SUPFAM" id="SSF55874">
    <property type="entry name" value="ATPase domain of HSP90 chaperone/DNA topoisomerase II/histidine kinase"/>
    <property type="match status" value="1"/>
</dbReference>
<dbReference type="Gene3D" id="3.30.565.10">
    <property type="entry name" value="Histidine kinase-like ATPase, C-terminal domain"/>
    <property type="match status" value="1"/>
</dbReference>
<evidence type="ECO:0000256" key="4">
    <source>
        <dbReference type="ARBA" id="ARBA00022475"/>
    </source>
</evidence>
<feature type="transmembrane region" description="Helical" evidence="15">
    <location>
        <begin position="182"/>
        <end position="204"/>
    </location>
</feature>
<reference evidence="18 19" key="1">
    <citation type="submission" date="2020-04" db="EMBL/GenBank/DDBJ databases">
        <title>Description of novel Gluconacetobacter.</title>
        <authorList>
            <person name="Sombolestani A."/>
        </authorList>
    </citation>
    <scope>NUCLEOTIDE SEQUENCE [LARGE SCALE GENOMIC DNA]</scope>
    <source>
        <strain evidence="18 19">LMG 21312</strain>
    </source>
</reference>
<keyword evidence="11" id="KW-0067">ATP-binding</keyword>
<dbReference type="Pfam" id="PF02518">
    <property type="entry name" value="HATPase_c"/>
    <property type="match status" value="1"/>
</dbReference>
<sequence length="465" mass="51348">MAVFDPRSADCGGASRMSRLQRRLDRPVRRVLPRSLLGRTLLIILIPLLVTQGISLELFYGNYLKVVSRRLSGSVTADIVLTLDLLDRYHAMGDREWITRRVRERTQLDMIWHPGQRLRRTGSTHVLGPMDEDLADALGASIGRPTYIDWIDDPHTVHIRIQMPDGVLDIGAPRKRLDVAPIWLFVAWGVGSTLLLFLIASIFMRNQVRAIRRLARAAELFGLGRDIGPIHPEGAQEVRKAAIAFNRMQERVFRFVAQRTAVLAGVSHDLRTPLTRLRLSLAMIPQQGTIDAGELQADVADMVGDVAEMERMIASYLSFARGEGAENPVPVDVGQLLDEVAFAFRRAGGVILSVSIPKPVDAVLRPDAFRRVLDNLLENARRHGGRVALSARRDERGVIICVDDDGPGIASDKQEAVFRPFESGRDGGTGLGLTIARDIVRAHGGDITLQGSRLGGLQVRIVLPL</sequence>
<dbReference type="PANTHER" id="PTHR44936:SF5">
    <property type="entry name" value="SENSOR HISTIDINE KINASE ENVZ"/>
    <property type="match status" value="1"/>
</dbReference>
<evidence type="ECO:0000256" key="14">
    <source>
        <dbReference type="ARBA" id="ARBA00023136"/>
    </source>
</evidence>
<keyword evidence="10 18" id="KW-0418">Kinase</keyword>
<evidence type="ECO:0000256" key="5">
    <source>
        <dbReference type="ARBA" id="ARBA00022519"/>
    </source>
</evidence>
<dbReference type="InterPro" id="IPR003660">
    <property type="entry name" value="HAMP_dom"/>
</dbReference>
<feature type="transmembrane region" description="Helical" evidence="15">
    <location>
        <begin position="36"/>
        <end position="60"/>
    </location>
</feature>
<keyword evidence="13" id="KW-0902">Two-component regulatory system</keyword>
<evidence type="ECO:0000256" key="1">
    <source>
        <dbReference type="ARBA" id="ARBA00000085"/>
    </source>
</evidence>
<comment type="subcellular location">
    <subcellularLocation>
        <location evidence="2">Cell inner membrane</location>
        <topology evidence="2">Multi-pass membrane protein</topology>
    </subcellularLocation>
</comment>
<dbReference type="InterPro" id="IPR036890">
    <property type="entry name" value="HATPase_C_sf"/>
</dbReference>
<dbReference type="SMART" id="SM00304">
    <property type="entry name" value="HAMP"/>
    <property type="match status" value="1"/>
</dbReference>
<dbReference type="InterPro" id="IPR036097">
    <property type="entry name" value="HisK_dim/P_sf"/>
</dbReference>
<dbReference type="SMART" id="SM00387">
    <property type="entry name" value="HATPase_c"/>
    <property type="match status" value="1"/>
</dbReference>
<protein>
    <recommendedName>
        <fullName evidence="3">histidine kinase</fullName>
        <ecNumber evidence="3">2.7.13.3</ecNumber>
    </recommendedName>
</protein>
<dbReference type="InterPro" id="IPR004358">
    <property type="entry name" value="Sig_transdc_His_kin-like_C"/>
</dbReference>
<evidence type="ECO:0000256" key="13">
    <source>
        <dbReference type="ARBA" id="ARBA00023012"/>
    </source>
</evidence>
<dbReference type="EC" id="2.7.13.3" evidence="3"/>
<evidence type="ECO:0000259" key="17">
    <source>
        <dbReference type="PROSITE" id="PS50885"/>
    </source>
</evidence>
<keyword evidence="9" id="KW-0547">Nucleotide-binding</keyword>
<dbReference type="SUPFAM" id="SSF47384">
    <property type="entry name" value="Homodimeric domain of signal transducing histidine kinase"/>
    <property type="match status" value="1"/>
</dbReference>
<dbReference type="CDD" id="cd00075">
    <property type="entry name" value="HATPase"/>
    <property type="match status" value="1"/>
</dbReference>
<dbReference type="GO" id="GO:0005886">
    <property type="term" value="C:plasma membrane"/>
    <property type="evidence" value="ECO:0007669"/>
    <property type="project" value="UniProtKB-SubCell"/>
</dbReference>
<keyword evidence="6" id="KW-0597">Phosphoprotein</keyword>
<keyword evidence="5" id="KW-0997">Cell inner membrane</keyword>
<dbReference type="CDD" id="cd00082">
    <property type="entry name" value="HisKA"/>
    <property type="match status" value="1"/>
</dbReference>
<dbReference type="EMBL" id="JABEQH010000009">
    <property type="protein sequence ID" value="MBB2175958.1"/>
    <property type="molecule type" value="Genomic_DNA"/>
</dbReference>
<keyword evidence="4" id="KW-1003">Cell membrane</keyword>
<dbReference type="PRINTS" id="PR00344">
    <property type="entry name" value="BCTRLSENSOR"/>
</dbReference>
<dbReference type="GO" id="GO:0005524">
    <property type="term" value="F:ATP binding"/>
    <property type="evidence" value="ECO:0007669"/>
    <property type="project" value="UniProtKB-KW"/>
</dbReference>
<evidence type="ECO:0000256" key="12">
    <source>
        <dbReference type="ARBA" id="ARBA00022989"/>
    </source>
</evidence>
<dbReference type="InterPro" id="IPR005467">
    <property type="entry name" value="His_kinase_dom"/>
</dbReference>
<feature type="domain" description="HAMP" evidence="17">
    <location>
        <begin position="205"/>
        <end position="257"/>
    </location>
</feature>
<dbReference type="PANTHER" id="PTHR44936">
    <property type="entry name" value="SENSOR PROTEIN CREC"/>
    <property type="match status" value="1"/>
</dbReference>
<evidence type="ECO:0000256" key="2">
    <source>
        <dbReference type="ARBA" id="ARBA00004429"/>
    </source>
</evidence>
<keyword evidence="14 15" id="KW-0472">Membrane</keyword>
<name>A0A7W4J7I8_9PROT</name>
<feature type="domain" description="Histidine kinase" evidence="16">
    <location>
        <begin position="265"/>
        <end position="465"/>
    </location>
</feature>
<dbReference type="Pfam" id="PF00512">
    <property type="entry name" value="HisKA"/>
    <property type="match status" value="1"/>
</dbReference>
<dbReference type="PROSITE" id="PS50109">
    <property type="entry name" value="HIS_KIN"/>
    <property type="match status" value="1"/>
</dbReference>
<evidence type="ECO:0000313" key="19">
    <source>
        <dbReference type="Proteomes" id="UP000561066"/>
    </source>
</evidence>
<gene>
    <name evidence="18" type="ORF">HLH21_08445</name>
</gene>
<comment type="catalytic activity">
    <reaction evidence="1">
        <text>ATP + protein L-histidine = ADP + protein N-phospho-L-histidine.</text>
        <dbReference type="EC" id="2.7.13.3"/>
    </reaction>
</comment>
<comment type="caution">
    <text evidence="18">The sequence shown here is derived from an EMBL/GenBank/DDBJ whole genome shotgun (WGS) entry which is preliminary data.</text>
</comment>
<evidence type="ECO:0000313" key="18">
    <source>
        <dbReference type="EMBL" id="MBB2175958.1"/>
    </source>
</evidence>
<evidence type="ECO:0000256" key="6">
    <source>
        <dbReference type="ARBA" id="ARBA00022553"/>
    </source>
</evidence>
<keyword evidence="19" id="KW-1185">Reference proteome</keyword>
<evidence type="ECO:0000256" key="10">
    <source>
        <dbReference type="ARBA" id="ARBA00022777"/>
    </source>
</evidence>
<proteinExistence type="predicted"/>